<dbReference type="InterPro" id="IPR025661">
    <property type="entry name" value="Pept_asp_AS"/>
</dbReference>
<reference evidence="5" key="1">
    <citation type="journal article" date="2010" name="Science">
        <title>Signatures of adaptation to obligate biotrophy in the Hyaloperonospora arabidopsidis genome.</title>
        <authorList>
            <person name="Baxter L."/>
            <person name="Tripathy S."/>
            <person name="Ishaque N."/>
            <person name="Boot N."/>
            <person name="Cabral A."/>
            <person name="Kemen E."/>
            <person name="Thines M."/>
            <person name="Ah-Fong A."/>
            <person name="Anderson R."/>
            <person name="Badejoko W."/>
            <person name="Bittner-Eddy P."/>
            <person name="Boore J.L."/>
            <person name="Chibucos M.C."/>
            <person name="Coates M."/>
            <person name="Dehal P."/>
            <person name="Delehaunty K."/>
            <person name="Dong S."/>
            <person name="Downton P."/>
            <person name="Dumas B."/>
            <person name="Fabro G."/>
            <person name="Fronick C."/>
            <person name="Fuerstenberg S.I."/>
            <person name="Fulton L."/>
            <person name="Gaulin E."/>
            <person name="Govers F."/>
            <person name="Hughes L."/>
            <person name="Humphray S."/>
            <person name="Jiang R.H."/>
            <person name="Judelson H."/>
            <person name="Kamoun S."/>
            <person name="Kyung K."/>
            <person name="Meijer H."/>
            <person name="Minx P."/>
            <person name="Morris P."/>
            <person name="Nelson J."/>
            <person name="Phuntumart V."/>
            <person name="Qutob D."/>
            <person name="Rehmany A."/>
            <person name="Rougon-Cardoso A."/>
            <person name="Ryden P."/>
            <person name="Torto-Alalibo T."/>
            <person name="Studholme D."/>
            <person name="Wang Y."/>
            <person name="Win J."/>
            <person name="Wood J."/>
            <person name="Clifton S.W."/>
            <person name="Rogers J."/>
            <person name="Van den Ackerveken G."/>
            <person name="Jones J.D."/>
            <person name="McDowell J.M."/>
            <person name="Beynon J."/>
            <person name="Tyler B.M."/>
        </authorList>
    </citation>
    <scope>NUCLEOTIDE SEQUENCE [LARGE SCALE GENOMIC DNA]</scope>
    <source>
        <strain evidence="5">Emoy2</strain>
    </source>
</reference>
<proteinExistence type="inferred from homology"/>
<dbReference type="Proteomes" id="UP000011713">
    <property type="component" value="Unassembled WGS sequence"/>
</dbReference>
<dbReference type="Pfam" id="PF00112">
    <property type="entry name" value="Peptidase_C1"/>
    <property type="match status" value="1"/>
</dbReference>
<dbReference type="PANTHER" id="PTHR12411">
    <property type="entry name" value="CYSTEINE PROTEASE FAMILY C1-RELATED"/>
    <property type="match status" value="1"/>
</dbReference>
<dbReference type="eggNOG" id="KOG1543">
    <property type="taxonomic scope" value="Eukaryota"/>
</dbReference>
<keyword evidence="2" id="KW-0865">Zymogen</keyword>
<dbReference type="InterPro" id="IPR038765">
    <property type="entry name" value="Papain-like_cys_pep_sf"/>
</dbReference>
<evidence type="ECO:0000313" key="5">
    <source>
        <dbReference type="Proteomes" id="UP000011713"/>
    </source>
</evidence>
<dbReference type="InParanoid" id="M4B3C5"/>
<dbReference type="HOGENOM" id="CLU_1252726_0_0_1"/>
<evidence type="ECO:0000313" key="4">
    <source>
        <dbReference type="EnsemblProtists" id="HpaP800774"/>
    </source>
</evidence>
<dbReference type="EnsemblProtists" id="HpaT800774">
    <property type="protein sequence ID" value="HpaP800774"/>
    <property type="gene ID" value="HpaG800774"/>
</dbReference>
<dbReference type="GO" id="GO:0006508">
    <property type="term" value="P:proteolysis"/>
    <property type="evidence" value="ECO:0007669"/>
    <property type="project" value="InterPro"/>
</dbReference>
<organism evidence="4 5">
    <name type="scientific">Hyaloperonospora arabidopsidis (strain Emoy2)</name>
    <name type="common">Downy mildew agent</name>
    <name type="synonym">Peronospora arabidopsidis</name>
    <dbReference type="NCBI Taxonomy" id="559515"/>
    <lineage>
        <taxon>Eukaryota</taxon>
        <taxon>Sar</taxon>
        <taxon>Stramenopiles</taxon>
        <taxon>Oomycota</taxon>
        <taxon>Peronosporomycetes</taxon>
        <taxon>Peronosporales</taxon>
        <taxon>Peronosporaceae</taxon>
        <taxon>Hyaloperonospora</taxon>
    </lineage>
</organism>
<feature type="domain" description="Peptidase C1A papain C-terminal" evidence="3">
    <location>
        <begin position="11"/>
        <end position="182"/>
    </location>
</feature>
<comment type="similarity">
    <text evidence="1">Belongs to the peptidase C1 family.</text>
</comment>
<evidence type="ECO:0000256" key="1">
    <source>
        <dbReference type="ARBA" id="ARBA00008455"/>
    </source>
</evidence>
<dbReference type="SUPFAM" id="SSF54001">
    <property type="entry name" value="Cysteine proteinases"/>
    <property type="match status" value="1"/>
</dbReference>
<dbReference type="OMA" id="ETATEYW"/>
<keyword evidence="5" id="KW-1185">Reference proteome</keyword>
<dbReference type="Gene3D" id="3.90.70.10">
    <property type="entry name" value="Cysteine proteinases"/>
    <property type="match status" value="1"/>
</dbReference>
<dbReference type="EMBL" id="JH598179">
    <property type="status" value="NOT_ANNOTATED_CDS"/>
    <property type="molecule type" value="Genomic_DNA"/>
</dbReference>
<evidence type="ECO:0000259" key="3">
    <source>
        <dbReference type="SMART" id="SM00645"/>
    </source>
</evidence>
<accession>M4B3C5</accession>
<sequence length="221" mass="24704">MHTAMVSLTKRAKPIRRRISCATSSPFVKRRSAVGDLWLLVSWLLTVARCSSFSCWPSKESFSPGVCEPIKNFTKYFVSEYGSVSGVNHMKAEIYKRGPIGCGVHATKKFEAYTGGIYSEHIMFPFINHEISVAGWGYDEETATEYWIGRNSWGTYWGENGWFRIQMHHNNLGIEKECDWGVPIADGSKPADFVVSIDYQGNEEAIGAATASFLHVSDGVI</sequence>
<reference evidence="4" key="2">
    <citation type="submission" date="2015-06" db="UniProtKB">
        <authorList>
            <consortium name="EnsemblProtists"/>
        </authorList>
    </citation>
    <scope>IDENTIFICATION</scope>
    <source>
        <strain evidence="4">Emoy2</strain>
    </source>
</reference>
<evidence type="ECO:0000256" key="2">
    <source>
        <dbReference type="ARBA" id="ARBA00023145"/>
    </source>
</evidence>
<dbReference type="InterPro" id="IPR013128">
    <property type="entry name" value="Peptidase_C1A"/>
</dbReference>
<dbReference type="InterPro" id="IPR000668">
    <property type="entry name" value="Peptidase_C1A_C"/>
</dbReference>
<dbReference type="STRING" id="559515.M4B3C5"/>
<dbReference type="AlphaFoldDB" id="M4B3C5"/>
<dbReference type="VEuPathDB" id="FungiDB:HpaG800774"/>
<dbReference type="SMART" id="SM00645">
    <property type="entry name" value="Pept_C1"/>
    <property type="match status" value="1"/>
</dbReference>
<dbReference type="PROSITE" id="PS00640">
    <property type="entry name" value="THIOL_PROTEASE_ASN"/>
    <property type="match status" value="1"/>
</dbReference>
<protein>
    <recommendedName>
        <fullName evidence="3">Peptidase C1A papain C-terminal domain-containing protein</fullName>
    </recommendedName>
</protein>
<dbReference type="GO" id="GO:0008234">
    <property type="term" value="F:cysteine-type peptidase activity"/>
    <property type="evidence" value="ECO:0007669"/>
    <property type="project" value="InterPro"/>
</dbReference>
<name>M4B3C5_HYAAE</name>